<evidence type="ECO:0000313" key="6">
    <source>
        <dbReference type="EMBL" id="WLI73699.1"/>
    </source>
</evidence>
<dbReference type="InterPro" id="IPR027417">
    <property type="entry name" value="P-loop_NTPase"/>
</dbReference>
<gene>
    <name evidence="6" type="primary">istB</name>
    <name evidence="6" type="ORF">B6N23_01805</name>
    <name evidence="7" type="ORF">B6N23_11125</name>
    <name evidence="5" type="ORF">B6N23_11950</name>
</gene>
<evidence type="ECO:0000256" key="1">
    <source>
        <dbReference type="ARBA" id="ARBA00008059"/>
    </source>
</evidence>
<dbReference type="Proteomes" id="UP001235344">
    <property type="component" value="Chromosome"/>
</dbReference>
<sequence length="264" mass="29552">MTMPETERLDAMLTRLKLTAIRERLDTLLDEAARRELTLRETLAYLCEQEVAHKEQRRIQMGLSIARFPFLRTLEGFDFSAQPAVDPGQIRELACGRWIANGDALLLLGPPGVGKSHLAVALGREAVKAGYSVLFTTATALITQLVQAHANGDLEERLRHFAKPKLLIIDELGYLPLEPGAANLFFQLVTRRYERGSLLVTSNRAVSEWGEVFGDAVVATAILDRLLHHSHVITIRGDSYRLRAKRKAGLIKPDTIHHHDQVVR</sequence>
<keyword evidence="3" id="KW-0067">ATP-binding</keyword>
<feature type="domain" description="AAA+ ATPase" evidence="4">
    <location>
        <begin position="101"/>
        <end position="234"/>
    </location>
</feature>
<dbReference type="InterPro" id="IPR047661">
    <property type="entry name" value="IstB"/>
</dbReference>
<dbReference type="InterPro" id="IPR028350">
    <property type="entry name" value="DNAC/IstB-like"/>
</dbReference>
<dbReference type="EMBL" id="CP131913">
    <property type="protein sequence ID" value="WLI74952.1"/>
    <property type="molecule type" value="Genomic_DNA"/>
</dbReference>
<dbReference type="SUPFAM" id="SSF52540">
    <property type="entry name" value="P-loop containing nucleoside triphosphate hydrolases"/>
    <property type="match status" value="1"/>
</dbReference>
<protein>
    <submittedName>
        <fullName evidence="6">IS21-like element helper ATPase IstB</fullName>
    </submittedName>
</protein>
<dbReference type="Pfam" id="PF01695">
    <property type="entry name" value="IstB_IS21"/>
    <property type="match status" value="1"/>
</dbReference>
<accession>A0ABY9H5H9</accession>
<name>A0ABY9H5H9_9GAMM</name>
<evidence type="ECO:0000313" key="8">
    <source>
        <dbReference type="Proteomes" id="UP001235344"/>
    </source>
</evidence>
<dbReference type="PANTHER" id="PTHR30050:SF4">
    <property type="entry name" value="ATP-BINDING PROTEIN RV3427C IN INSERTION SEQUENCE-RELATED"/>
    <property type="match status" value="1"/>
</dbReference>
<evidence type="ECO:0000259" key="4">
    <source>
        <dbReference type="SMART" id="SM00382"/>
    </source>
</evidence>
<dbReference type="EMBL" id="CP131913">
    <property type="protein sequence ID" value="WLI73699.1"/>
    <property type="molecule type" value="Genomic_DNA"/>
</dbReference>
<evidence type="ECO:0000256" key="2">
    <source>
        <dbReference type="ARBA" id="ARBA00022741"/>
    </source>
</evidence>
<comment type="similarity">
    <text evidence="1">Belongs to the IS21/IS1162 putative ATP-binding protein family.</text>
</comment>
<dbReference type="CDD" id="cd00009">
    <property type="entry name" value="AAA"/>
    <property type="match status" value="1"/>
</dbReference>
<dbReference type="EMBL" id="CP131913">
    <property type="protein sequence ID" value="WLI72484.1"/>
    <property type="molecule type" value="Genomic_DNA"/>
</dbReference>
<dbReference type="Gene3D" id="3.40.50.300">
    <property type="entry name" value="P-loop containing nucleotide triphosphate hydrolases"/>
    <property type="match status" value="1"/>
</dbReference>
<evidence type="ECO:0000256" key="3">
    <source>
        <dbReference type="ARBA" id="ARBA00022840"/>
    </source>
</evidence>
<dbReference type="SMART" id="SM00382">
    <property type="entry name" value="AAA"/>
    <property type="match status" value="1"/>
</dbReference>
<dbReference type="NCBIfam" id="NF038214">
    <property type="entry name" value="IS21_help_AAA"/>
    <property type="match status" value="1"/>
</dbReference>
<evidence type="ECO:0000313" key="7">
    <source>
        <dbReference type="EMBL" id="WLI74952.1"/>
    </source>
</evidence>
<evidence type="ECO:0000313" key="5">
    <source>
        <dbReference type="EMBL" id="WLI72484.1"/>
    </source>
</evidence>
<keyword evidence="8" id="KW-1185">Reference proteome</keyword>
<dbReference type="InterPro" id="IPR002611">
    <property type="entry name" value="IstB_ATP-bd"/>
</dbReference>
<reference evidence="6 8" key="1">
    <citation type="submission" date="2023-08" db="EMBL/GenBank/DDBJ databases">
        <title>Transcriptome Analysis of Halomonas alkalicola CICC 11012s to Identify the Genes Involved in Alkaline Tolerances.</title>
        <authorList>
            <person name="Zhai L."/>
        </authorList>
    </citation>
    <scope>NUCLEOTIDE SEQUENCE [LARGE SCALE GENOMIC DNA]</scope>
    <source>
        <strain evidence="6 8">CICC 11012s</strain>
    </source>
</reference>
<organism evidence="6 8">
    <name type="scientific">Halomonas alkalicola</name>
    <dbReference type="NCBI Taxonomy" id="1930622"/>
    <lineage>
        <taxon>Bacteria</taxon>
        <taxon>Pseudomonadati</taxon>
        <taxon>Pseudomonadota</taxon>
        <taxon>Gammaproteobacteria</taxon>
        <taxon>Oceanospirillales</taxon>
        <taxon>Halomonadaceae</taxon>
        <taxon>Halomonas</taxon>
    </lineage>
</organism>
<proteinExistence type="inferred from homology"/>
<keyword evidence="2" id="KW-0547">Nucleotide-binding</keyword>
<dbReference type="InterPro" id="IPR003593">
    <property type="entry name" value="AAA+_ATPase"/>
</dbReference>
<dbReference type="PANTHER" id="PTHR30050">
    <property type="entry name" value="CHROMOSOMAL REPLICATION INITIATOR PROTEIN DNAA"/>
    <property type="match status" value="1"/>
</dbReference>
<dbReference type="PIRSF" id="PIRSF003073">
    <property type="entry name" value="DNAC_TnpB_IstB"/>
    <property type="match status" value="1"/>
</dbReference>
<dbReference type="RefSeq" id="WP_305499182.1">
    <property type="nucleotide sequence ID" value="NZ_CP131913.1"/>
</dbReference>